<keyword evidence="7" id="KW-1185">Reference proteome</keyword>
<dbReference type="Gramene" id="OGLUM05G25910.1">
    <property type="protein sequence ID" value="OGLUM05G25910.1"/>
    <property type="gene ID" value="OGLUM05G25910"/>
</dbReference>
<sequence length="206" mass="21704">MARFVIISVVVIAAFAAAAVVEARVGPIDVAPTNLITNPLGAIIDNGRKITGTVVDECAWTCDHVAAGNKKMCNTLRKLPGVSSPKELLTAAVKLSMRKAKAARARFEAAARAAEKGTPMESILDTCKEGYDNTVSALQEVQRCIDANDSKASLITKMSAATTFTGDCGNAYEERELEPSLALKATKNNVNRVVTGALAIAAKLKL</sequence>
<dbReference type="PANTHER" id="PTHR35357">
    <property type="entry name" value="OS02G0537100 PROTEIN"/>
    <property type="match status" value="1"/>
</dbReference>
<proteinExistence type="inferred from homology"/>
<dbReference type="HOGENOM" id="CLU_081696_0_0_1"/>
<reference evidence="6" key="2">
    <citation type="submission" date="2018-05" db="EMBL/GenBank/DDBJ databases">
        <title>OgluRS3 (Oryza glumaepatula Reference Sequence Version 3).</title>
        <authorList>
            <person name="Zhang J."/>
            <person name="Kudrna D."/>
            <person name="Lee S."/>
            <person name="Talag J."/>
            <person name="Welchert J."/>
            <person name="Wing R.A."/>
        </authorList>
    </citation>
    <scope>NUCLEOTIDE SEQUENCE [LARGE SCALE GENOMIC DNA]</scope>
</reference>
<dbReference type="GO" id="GO:0004857">
    <property type="term" value="F:enzyme inhibitor activity"/>
    <property type="evidence" value="ECO:0007669"/>
    <property type="project" value="InterPro"/>
</dbReference>
<comment type="similarity">
    <text evidence="3">Belongs to the PMEI family.</text>
</comment>
<dbReference type="Gene3D" id="1.20.140.40">
    <property type="entry name" value="Invertase/pectin methylesterase inhibitor family protein"/>
    <property type="match status" value="1"/>
</dbReference>
<dbReference type="NCBIfam" id="TIGR01614">
    <property type="entry name" value="PME_inhib"/>
    <property type="match status" value="1"/>
</dbReference>
<protein>
    <recommendedName>
        <fullName evidence="5">Pectinesterase inhibitor domain-containing protein</fullName>
    </recommendedName>
</protein>
<keyword evidence="1 4" id="KW-0732">Signal</keyword>
<dbReference type="SMART" id="SM00856">
    <property type="entry name" value="PMEI"/>
    <property type="match status" value="1"/>
</dbReference>
<evidence type="ECO:0000313" key="7">
    <source>
        <dbReference type="Proteomes" id="UP000026961"/>
    </source>
</evidence>
<feature type="signal peptide" evidence="4">
    <location>
        <begin position="1"/>
        <end position="23"/>
    </location>
</feature>
<dbReference type="AlphaFoldDB" id="A0A0E0A290"/>
<dbReference type="InterPro" id="IPR006501">
    <property type="entry name" value="Pectinesterase_inhib_dom"/>
</dbReference>
<dbReference type="EnsemblPlants" id="OGLUM05G25910.1">
    <property type="protein sequence ID" value="OGLUM05G25910.1"/>
    <property type="gene ID" value="OGLUM05G25910"/>
</dbReference>
<evidence type="ECO:0000256" key="4">
    <source>
        <dbReference type="SAM" id="SignalP"/>
    </source>
</evidence>
<evidence type="ECO:0000259" key="5">
    <source>
        <dbReference type="SMART" id="SM00856"/>
    </source>
</evidence>
<name>A0A0E0A290_9ORYZ</name>
<dbReference type="PANTHER" id="PTHR35357:SF23">
    <property type="entry name" value="PECTINESTERASE INHIBITOR DOMAIN-CONTAINING PROTEIN"/>
    <property type="match status" value="1"/>
</dbReference>
<dbReference type="Pfam" id="PF04043">
    <property type="entry name" value="PMEI"/>
    <property type="match status" value="1"/>
</dbReference>
<feature type="domain" description="Pectinesterase inhibitor" evidence="5">
    <location>
        <begin position="53"/>
        <end position="200"/>
    </location>
</feature>
<organism evidence="6">
    <name type="scientific">Oryza glumipatula</name>
    <dbReference type="NCBI Taxonomy" id="40148"/>
    <lineage>
        <taxon>Eukaryota</taxon>
        <taxon>Viridiplantae</taxon>
        <taxon>Streptophyta</taxon>
        <taxon>Embryophyta</taxon>
        <taxon>Tracheophyta</taxon>
        <taxon>Spermatophyta</taxon>
        <taxon>Magnoliopsida</taxon>
        <taxon>Liliopsida</taxon>
        <taxon>Poales</taxon>
        <taxon>Poaceae</taxon>
        <taxon>BOP clade</taxon>
        <taxon>Oryzoideae</taxon>
        <taxon>Oryzeae</taxon>
        <taxon>Oryzinae</taxon>
        <taxon>Oryza</taxon>
    </lineage>
</organism>
<keyword evidence="2" id="KW-1015">Disulfide bond</keyword>
<evidence type="ECO:0000313" key="6">
    <source>
        <dbReference type="EnsemblPlants" id="OGLUM05G25910.1"/>
    </source>
</evidence>
<evidence type="ECO:0000256" key="3">
    <source>
        <dbReference type="ARBA" id="ARBA00038471"/>
    </source>
</evidence>
<feature type="chain" id="PRO_5002353269" description="Pectinesterase inhibitor domain-containing protein" evidence="4">
    <location>
        <begin position="24"/>
        <end position="206"/>
    </location>
</feature>
<dbReference type="InterPro" id="IPR035513">
    <property type="entry name" value="Invertase/methylesterase_inhib"/>
</dbReference>
<evidence type="ECO:0000256" key="2">
    <source>
        <dbReference type="ARBA" id="ARBA00023157"/>
    </source>
</evidence>
<dbReference type="SUPFAM" id="SSF101148">
    <property type="entry name" value="Plant invertase/pectin methylesterase inhibitor"/>
    <property type="match status" value="1"/>
</dbReference>
<evidence type="ECO:0000256" key="1">
    <source>
        <dbReference type="ARBA" id="ARBA00022729"/>
    </source>
</evidence>
<accession>A0A0E0A290</accession>
<dbReference type="eggNOG" id="ENOG502R72Q">
    <property type="taxonomic scope" value="Eukaryota"/>
</dbReference>
<reference evidence="6" key="1">
    <citation type="submission" date="2015-04" db="UniProtKB">
        <authorList>
            <consortium name="EnsemblPlants"/>
        </authorList>
    </citation>
    <scope>IDENTIFICATION</scope>
</reference>
<dbReference type="Proteomes" id="UP000026961">
    <property type="component" value="Chromosome 5"/>
</dbReference>